<dbReference type="AlphaFoldDB" id="A0A8H5GRI2"/>
<dbReference type="GO" id="GO:1902600">
    <property type="term" value="P:proton transmembrane transport"/>
    <property type="evidence" value="ECO:0007669"/>
    <property type="project" value="TreeGrafter"/>
</dbReference>
<feature type="region of interest" description="Disordered" evidence="1">
    <location>
        <begin position="250"/>
        <end position="278"/>
    </location>
</feature>
<accession>A0A8H5GRI2</accession>
<comment type="caution">
    <text evidence="3">The sequence shown here is derived from an EMBL/GenBank/DDBJ whole genome shotgun (WGS) entry which is preliminary data.</text>
</comment>
<gene>
    <name evidence="3" type="ORF">D9758_002499</name>
</gene>
<dbReference type="EMBL" id="JAACJM010000013">
    <property type="protein sequence ID" value="KAF5369450.1"/>
    <property type="molecule type" value="Genomic_DNA"/>
</dbReference>
<reference evidence="3 4" key="1">
    <citation type="journal article" date="2020" name="ISME J.">
        <title>Uncovering the hidden diversity of litter-decomposition mechanisms in mushroom-forming fungi.</title>
        <authorList>
            <person name="Floudas D."/>
            <person name="Bentzer J."/>
            <person name="Ahren D."/>
            <person name="Johansson T."/>
            <person name="Persson P."/>
            <person name="Tunlid A."/>
        </authorList>
    </citation>
    <scope>NUCLEOTIDE SEQUENCE [LARGE SCALE GENOMIC DNA]</scope>
    <source>
        <strain evidence="3 4">CBS 291.85</strain>
    </source>
</reference>
<dbReference type="OrthoDB" id="5562676at2759"/>
<keyword evidence="2" id="KW-1133">Transmembrane helix</keyword>
<dbReference type="Pfam" id="PF10173">
    <property type="entry name" value="Mit_KHE1"/>
    <property type="match status" value="1"/>
</dbReference>
<keyword evidence="2" id="KW-0812">Transmembrane</keyword>
<evidence type="ECO:0000313" key="3">
    <source>
        <dbReference type="EMBL" id="KAF5369450.1"/>
    </source>
</evidence>
<dbReference type="InterPro" id="IPR018786">
    <property type="entry name" value="Mit_KHE1"/>
</dbReference>
<feature type="compositionally biased region" description="Low complexity" evidence="1">
    <location>
        <begin position="250"/>
        <end position="264"/>
    </location>
</feature>
<protein>
    <recommendedName>
        <fullName evidence="5">Mitochondrial K+-H+ exchange-related-domain-containing protein</fullName>
    </recommendedName>
</protein>
<proteinExistence type="predicted"/>
<name>A0A8H5GRI2_9AGAR</name>
<keyword evidence="4" id="KW-1185">Reference proteome</keyword>
<organism evidence="3 4">
    <name type="scientific">Tetrapyrgos nigripes</name>
    <dbReference type="NCBI Taxonomy" id="182062"/>
    <lineage>
        <taxon>Eukaryota</taxon>
        <taxon>Fungi</taxon>
        <taxon>Dikarya</taxon>
        <taxon>Basidiomycota</taxon>
        <taxon>Agaricomycotina</taxon>
        <taxon>Agaricomycetes</taxon>
        <taxon>Agaricomycetidae</taxon>
        <taxon>Agaricales</taxon>
        <taxon>Marasmiineae</taxon>
        <taxon>Marasmiaceae</taxon>
        <taxon>Tetrapyrgos</taxon>
    </lineage>
</organism>
<sequence>MFVTTPLRSVQRIISLPITHVGGRQSTSNTLASQKTPPKVLTYYHFQVHLPHRKAEQEKQNDNLSRLNPRYWVTFAQTKAAQTWSGFGNAPEGSWKLRVFRGGEALVDRIDFEELALKGVDPSLGPTILRPDFSRKDEKAKDYKISLLFPPSVHTGEASLSYLRSLVQMHTPRHKRGFWIWLLVSPFTAPFMIIPVIPNLPFFFCIWRSWSHYRAYRASEYLKALIEHGQVIPEASPILDAIYKDFAPKPIESSSSSASSPASSSKRESEDSPLLNHETDTPRLLLTREAVPAIISACNLKESASTDLYRALEQAKQRLASEYPSSNSSS</sequence>
<dbReference type="PANTHER" id="PTHR28062:SF1">
    <property type="entry name" value="TRANSMEMBRANE PROTEIN"/>
    <property type="match status" value="1"/>
</dbReference>
<evidence type="ECO:0008006" key="5">
    <source>
        <dbReference type="Google" id="ProtNLM"/>
    </source>
</evidence>
<feature type="transmembrane region" description="Helical" evidence="2">
    <location>
        <begin position="178"/>
        <end position="207"/>
    </location>
</feature>
<dbReference type="PANTHER" id="PTHR28062">
    <property type="entry name" value="K+-H+ EXCHANGE-LIKE PROTEIN"/>
    <property type="match status" value="1"/>
</dbReference>
<evidence type="ECO:0000256" key="1">
    <source>
        <dbReference type="SAM" id="MobiDB-lite"/>
    </source>
</evidence>
<dbReference type="GO" id="GO:0005743">
    <property type="term" value="C:mitochondrial inner membrane"/>
    <property type="evidence" value="ECO:0007669"/>
    <property type="project" value="TreeGrafter"/>
</dbReference>
<keyword evidence="2" id="KW-0472">Membrane</keyword>
<dbReference type="Proteomes" id="UP000559256">
    <property type="component" value="Unassembled WGS sequence"/>
</dbReference>
<dbReference type="GO" id="GO:0006813">
    <property type="term" value="P:potassium ion transport"/>
    <property type="evidence" value="ECO:0007669"/>
    <property type="project" value="TreeGrafter"/>
</dbReference>
<evidence type="ECO:0000256" key="2">
    <source>
        <dbReference type="SAM" id="Phobius"/>
    </source>
</evidence>
<evidence type="ECO:0000313" key="4">
    <source>
        <dbReference type="Proteomes" id="UP000559256"/>
    </source>
</evidence>